<sequence length="83" mass="9493">GPVFFLSQFTIASALRPPPYSEALPLRKNLRVGYPRTWVPAACNQSIISYSNQLSIHRNHNRRCYRTLAYSGARDLQWPHHGA</sequence>
<dbReference type="Proteomes" id="UP001432322">
    <property type="component" value="Unassembled WGS sequence"/>
</dbReference>
<evidence type="ECO:0000313" key="2">
    <source>
        <dbReference type="Proteomes" id="UP001432322"/>
    </source>
</evidence>
<organism evidence="1 2">
    <name type="scientific">Pristionchus fissidentatus</name>
    <dbReference type="NCBI Taxonomy" id="1538716"/>
    <lineage>
        <taxon>Eukaryota</taxon>
        <taxon>Metazoa</taxon>
        <taxon>Ecdysozoa</taxon>
        <taxon>Nematoda</taxon>
        <taxon>Chromadorea</taxon>
        <taxon>Rhabditida</taxon>
        <taxon>Rhabditina</taxon>
        <taxon>Diplogasteromorpha</taxon>
        <taxon>Diplogasteroidea</taxon>
        <taxon>Neodiplogasteridae</taxon>
        <taxon>Pristionchus</taxon>
    </lineage>
</organism>
<keyword evidence="2" id="KW-1185">Reference proteome</keyword>
<accession>A0AAV5V7G3</accession>
<comment type="caution">
    <text evidence="1">The sequence shown here is derived from an EMBL/GenBank/DDBJ whole genome shotgun (WGS) entry which is preliminary data.</text>
</comment>
<dbReference type="AlphaFoldDB" id="A0AAV5V7G3"/>
<dbReference type="EMBL" id="BTSY01000002">
    <property type="protein sequence ID" value="GMT15577.1"/>
    <property type="molecule type" value="Genomic_DNA"/>
</dbReference>
<evidence type="ECO:0000313" key="1">
    <source>
        <dbReference type="EMBL" id="GMT15577.1"/>
    </source>
</evidence>
<reference evidence="1" key="1">
    <citation type="submission" date="2023-10" db="EMBL/GenBank/DDBJ databases">
        <title>Genome assembly of Pristionchus species.</title>
        <authorList>
            <person name="Yoshida K."/>
            <person name="Sommer R.J."/>
        </authorList>
    </citation>
    <scope>NUCLEOTIDE SEQUENCE</scope>
    <source>
        <strain evidence="1">RS5133</strain>
    </source>
</reference>
<protein>
    <submittedName>
        <fullName evidence="1">Uncharacterized protein</fullName>
    </submittedName>
</protein>
<feature type="non-terminal residue" evidence="1">
    <location>
        <position position="1"/>
    </location>
</feature>
<gene>
    <name evidence="1" type="ORF">PFISCL1PPCAC_6874</name>
</gene>
<name>A0AAV5V7G3_9BILA</name>
<proteinExistence type="predicted"/>